<name>A0A2P2NME1_RHIMU</name>
<dbReference type="EMBL" id="GGEC01063080">
    <property type="protein sequence ID" value="MBX43564.1"/>
    <property type="molecule type" value="Transcribed_RNA"/>
</dbReference>
<proteinExistence type="predicted"/>
<sequence>MQLAKPQKPSASLSLYIAAASVTVKTAIARETSNTRSEAHIERK</sequence>
<dbReference type="AlphaFoldDB" id="A0A2P2NME1"/>
<protein>
    <submittedName>
        <fullName evidence="1">Uncharacterized protein</fullName>
    </submittedName>
</protein>
<accession>A0A2P2NME1</accession>
<reference evidence="1" key="1">
    <citation type="submission" date="2018-02" db="EMBL/GenBank/DDBJ databases">
        <title>Rhizophora mucronata_Transcriptome.</title>
        <authorList>
            <person name="Meera S.P."/>
            <person name="Sreeshan A."/>
            <person name="Augustine A."/>
        </authorList>
    </citation>
    <scope>NUCLEOTIDE SEQUENCE</scope>
    <source>
        <tissue evidence="1">Leaf</tissue>
    </source>
</reference>
<evidence type="ECO:0000313" key="1">
    <source>
        <dbReference type="EMBL" id="MBX43564.1"/>
    </source>
</evidence>
<organism evidence="1">
    <name type="scientific">Rhizophora mucronata</name>
    <name type="common">Asiatic mangrove</name>
    <dbReference type="NCBI Taxonomy" id="61149"/>
    <lineage>
        <taxon>Eukaryota</taxon>
        <taxon>Viridiplantae</taxon>
        <taxon>Streptophyta</taxon>
        <taxon>Embryophyta</taxon>
        <taxon>Tracheophyta</taxon>
        <taxon>Spermatophyta</taxon>
        <taxon>Magnoliopsida</taxon>
        <taxon>eudicotyledons</taxon>
        <taxon>Gunneridae</taxon>
        <taxon>Pentapetalae</taxon>
        <taxon>rosids</taxon>
        <taxon>fabids</taxon>
        <taxon>Malpighiales</taxon>
        <taxon>Rhizophoraceae</taxon>
        <taxon>Rhizophora</taxon>
    </lineage>
</organism>